<dbReference type="PRINTS" id="PR00799">
    <property type="entry name" value="TRANSAMINASE"/>
</dbReference>
<evidence type="ECO:0000256" key="1">
    <source>
        <dbReference type="ARBA" id="ARBA00001933"/>
    </source>
</evidence>
<comment type="similarity">
    <text evidence="2">Belongs to the class-I pyridoxal-phosphate-dependent aminotransferase family.</text>
</comment>
<dbReference type="OrthoDB" id="9766445at2"/>
<comment type="subunit">
    <text evidence="3">Homodimer.</text>
</comment>
<keyword evidence="10" id="KW-1185">Reference proteome</keyword>
<dbReference type="PANTHER" id="PTHR11879">
    <property type="entry name" value="ASPARTATE AMINOTRANSFERASE"/>
    <property type="match status" value="1"/>
</dbReference>
<evidence type="ECO:0000256" key="2">
    <source>
        <dbReference type="ARBA" id="ARBA00007441"/>
    </source>
</evidence>
<dbReference type="Gene3D" id="3.40.640.10">
    <property type="entry name" value="Type I PLP-dependent aspartate aminotransferase-like (Major domain)"/>
    <property type="match status" value="1"/>
</dbReference>
<evidence type="ECO:0000256" key="7">
    <source>
        <dbReference type="SAM" id="Coils"/>
    </source>
</evidence>
<dbReference type="GO" id="GO:0042802">
    <property type="term" value="F:identical protein binding"/>
    <property type="evidence" value="ECO:0007669"/>
    <property type="project" value="TreeGrafter"/>
</dbReference>
<accession>A0A547PEV2</accession>
<dbReference type="InterPro" id="IPR015424">
    <property type="entry name" value="PyrdxlP-dep_Trfase"/>
</dbReference>
<dbReference type="RefSeq" id="WP_142788944.1">
    <property type="nucleotide sequence ID" value="NZ_VHJK01000001.1"/>
</dbReference>
<proteinExistence type="inferred from homology"/>
<evidence type="ECO:0000256" key="3">
    <source>
        <dbReference type="ARBA" id="ARBA00011738"/>
    </source>
</evidence>
<dbReference type="Pfam" id="PF00155">
    <property type="entry name" value="Aminotran_1_2"/>
    <property type="match status" value="1"/>
</dbReference>
<dbReference type="GO" id="GO:0005829">
    <property type="term" value="C:cytosol"/>
    <property type="evidence" value="ECO:0007669"/>
    <property type="project" value="TreeGrafter"/>
</dbReference>
<comment type="caution">
    <text evidence="9">The sequence shown here is derived from an EMBL/GenBank/DDBJ whole genome shotgun (WGS) entry which is preliminary data.</text>
</comment>
<dbReference type="GO" id="GO:0030170">
    <property type="term" value="F:pyridoxal phosphate binding"/>
    <property type="evidence" value="ECO:0007669"/>
    <property type="project" value="InterPro"/>
</dbReference>
<dbReference type="Proteomes" id="UP000316343">
    <property type="component" value="Unassembled WGS sequence"/>
</dbReference>
<organism evidence="9 10">
    <name type="scientific">Erythrobacter insulae</name>
    <dbReference type="NCBI Taxonomy" id="2584124"/>
    <lineage>
        <taxon>Bacteria</taxon>
        <taxon>Pseudomonadati</taxon>
        <taxon>Pseudomonadota</taxon>
        <taxon>Alphaproteobacteria</taxon>
        <taxon>Sphingomonadales</taxon>
        <taxon>Erythrobacteraceae</taxon>
        <taxon>Erythrobacter/Porphyrobacter group</taxon>
        <taxon>Erythrobacter</taxon>
    </lineage>
</organism>
<gene>
    <name evidence="9" type="ORF">FGU71_02855</name>
</gene>
<comment type="cofactor">
    <cofactor evidence="1">
        <name>pyridoxal 5'-phosphate</name>
        <dbReference type="ChEBI" id="CHEBI:597326"/>
    </cofactor>
</comment>
<dbReference type="GO" id="GO:0004838">
    <property type="term" value="F:L-tyrosine-2-oxoglutarate transaminase activity"/>
    <property type="evidence" value="ECO:0007669"/>
    <property type="project" value="TreeGrafter"/>
</dbReference>
<dbReference type="InterPro" id="IPR015421">
    <property type="entry name" value="PyrdxlP-dep_Trfase_major"/>
</dbReference>
<protein>
    <submittedName>
        <fullName evidence="9">Aspartate/tyrosine/aromatic aminotransferase</fullName>
    </submittedName>
</protein>
<dbReference type="SUPFAM" id="SSF53383">
    <property type="entry name" value="PLP-dependent transferases"/>
    <property type="match status" value="1"/>
</dbReference>
<dbReference type="GO" id="GO:0004069">
    <property type="term" value="F:L-aspartate:2-oxoglutarate aminotransferase activity"/>
    <property type="evidence" value="ECO:0007669"/>
    <property type="project" value="TreeGrafter"/>
</dbReference>
<dbReference type="InterPro" id="IPR000796">
    <property type="entry name" value="Asp_trans"/>
</dbReference>
<evidence type="ECO:0000256" key="4">
    <source>
        <dbReference type="ARBA" id="ARBA00022576"/>
    </source>
</evidence>
<dbReference type="EMBL" id="VHJK01000001">
    <property type="protein sequence ID" value="TRD12675.1"/>
    <property type="molecule type" value="Genomic_DNA"/>
</dbReference>
<dbReference type="NCBIfam" id="NF006719">
    <property type="entry name" value="PRK09257.1"/>
    <property type="match status" value="1"/>
</dbReference>
<keyword evidence="7" id="KW-0175">Coiled coil</keyword>
<feature type="coiled-coil region" evidence="7">
    <location>
        <begin position="300"/>
        <end position="327"/>
    </location>
</feature>
<keyword evidence="4 9" id="KW-0032">Aminotransferase</keyword>
<evidence type="ECO:0000313" key="9">
    <source>
        <dbReference type="EMBL" id="TRD12675.1"/>
    </source>
</evidence>
<feature type="domain" description="Aminotransferase class I/classII large" evidence="8">
    <location>
        <begin position="27"/>
        <end position="386"/>
    </location>
</feature>
<dbReference type="Gene3D" id="3.90.1150.10">
    <property type="entry name" value="Aspartate Aminotransferase, domain 1"/>
    <property type="match status" value="1"/>
</dbReference>
<sequence length="397" mass="42376">MLNRLDEQSPDALLALIKMHAADTRSDKIDLGVGVYRTDDGGTPVFAAIKRAEQQLVDEQDSKSYLGPEGDMGFVNALMPYVFGEDATMGGRIAGMQTPGGTGAVRLALALGQKAGMTKLHMGTPSWPNHAQIINDLALELVPFDHAKPDGTADLDAVLAAIRGAGPNEGILLHGCCHNPTGVDYSDEDWAAIGDAIAETGIFPIIDTAYHGLGHGLDEDVVGLRSVLAKVPEAFIAYSCDKNFGMYRDRVGAFYILSDGQETLNKAFSNANALARASWSMPPDHGAAAVRLILRDSELTQVWQDELEQMRDRMRLVREKLADAGVQGSVDMTPLGGQNGLFSVLPVSKEQVAQLRDDHGIYMAGSGRINIAGLTMGNIDKFIGAIAEVTAESKAAE</sequence>
<dbReference type="GO" id="GO:0033585">
    <property type="term" value="P:L-phenylalanine biosynthetic process from chorismate via phenylpyruvate"/>
    <property type="evidence" value="ECO:0007669"/>
    <property type="project" value="TreeGrafter"/>
</dbReference>
<evidence type="ECO:0000259" key="8">
    <source>
        <dbReference type="Pfam" id="PF00155"/>
    </source>
</evidence>
<dbReference type="InterPro" id="IPR015422">
    <property type="entry name" value="PyrdxlP-dep_Trfase_small"/>
</dbReference>
<keyword evidence="6" id="KW-0663">Pyridoxal phosphate</keyword>
<name>A0A547PEV2_9SPHN</name>
<keyword evidence="5 9" id="KW-0808">Transferase</keyword>
<evidence type="ECO:0000313" key="10">
    <source>
        <dbReference type="Proteomes" id="UP000316343"/>
    </source>
</evidence>
<reference evidence="9 10" key="1">
    <citation type="submission" date="2019-06" db="EMBL/GenBank/DDBJ databases">
        <title>Erythrobacter insulae sp. nov., isolated from a tidal flat.</title>
        <authorList>
            <person name="Yoon J.-H."/>
        </authorList>
    </citation>
    <scope>NUCLEOTIDE SEQUENCE [LARGE SCALE GENOMIC DNA]</scope>
    <source>
        <strain evidence="9 10">JBTF-M21</strain>
    </source>
</reference>
<evidence type="ECO:0000256" key="5">
    <source>
        <dbReference type="ARBA" id="ARBA00022679"/>
    </source>
</evidence>
<dbReference type="CDD" id="cd00609">
    <property type="entry name" value="AAT_like"/>
    <property type="match status" value="1"/>
</dbReference>
<evidence type="ECO:0000256" key="6">
    <source>
        <dbReference type="ARBA" id="ARBA00022898"/>
    </source>
</evidence>
<dbReference type="PANTHER" id="PTHR11879:SF22">
    <property type="entry name" value="ASPARTATE AMINOTRANSFERASE, MITOCHONDRIAL"/>
    <property type="match status" value="1"/>
</dbReference>
<dbReference type="AlphaFoldDB" id="A0A547PEV2"/>
<dbReference type="InterPro" id="IPR004839">
    <property type="entry name" value="Aminotransferase_I/II_large"/>
</dbReference>